<dbReference type="InterPro" id="IPR036942">
    <property type="entry name" value="Beta-barrel_TonB_sf"/>
</dbReference>
<reference evidence="6 7" key="1">
    <citation type="submission" date="2019-01" db="EMBL/GenBank/DDBJ databases">
        <authorList>
            <person name="Chen W.-M."/>
        </authorList>
    </citation>
    <scope>NUCLEOTIDE SEQUENCE [LARGE SCALE GENOMIC DNA]</scope>
    <source>
        <strain evidence="6 7">KYPY4</strain>
    </source>
</reference>
<keyword evidence="7" id="KW-1185">Reference proteome</keyword>
<comment type="caution">
    <text evidence="6">The sequence shown here is derived from an EMBL/GenBank/DDBJ whole genome shotgun (WGS) entry which is preliminary data.</text>
</comment>
<keyword evidence="5" id="KW-0732">Signal</keyword>
<evidence type="ECO:0000313" key="7">
    <source>
        <dbReference type="Proteomes" id="UP000285575"/>
    </source>
</evidence>
<keyword evidence="2" id="KW-0472">Membrane</keyword>
<dbReference type="GO" id="GO:0009279">
    <property type="term" value="C:cell outer membrane"/>
    <property type="evidence" value="ECO:0007669"/>
    <property type="project" value="UniProtKB-SubCell"/>
</dbReference>
<accession>A0A437REC3</accession>
<proteinExistence type="predicted"/>
<feature type="region of interest" description="Disordered" evidence="4">
    <location>
        <begin position="111"/>
        <end position="140"/>
    </location>
</feature>
<dbReference type="SUPFAM" id="SSF56935">
    <property type="entry name" value="Porins"/>
    <property type="match status" value="1"/>
</dbReference>
<dbReference type="EMBL" id="SACR01000004">
    <property type="protein sequence ID" value="RVU45108.1"/>
    <property type="molecule type" value="Genomic_DNA"/>
</dbReference>
<dbReference type="Gene3D" id="2.40.170.20">
    <property type="entry name" value="TonB-dependent receptor, beta-barrel domain"/>
    <property type="match status" value="1"/>
</dbReference>
<evidence type="ECO:0000256" key="4">
    <source>
        <dbReference type="SAM" id="MobiDB-lite"/>
    </source>
</evidence>
<keyword evidence="3" id="KW-0998">Cell outer membrane</keyword>
<feature type="signal peptide" evidence="5">
    <location>
        <begin position="1"/>
        <end position="25"/>
    </location>
</feature>
<evidence type="ECO:0000256" key="5">
    <source>
        <dbReference type="SAM" id="SignalP"/>
    </source>
</evidence>
<dbReference type="RefSeq" id="WP_128229179.1">
    <property type="nucleotide sequence ID" value="NZ_SACR01000004.1"/>
</dbReference>
<feature type="compositionally biased region" description="Low complexity" evidence="4">
    <location>
        <begin position="127"/>
        <end position="140"/>
    </location>
</feature>
<feature type="chain" id="PRO_5019555481" evidence="5">
    <location>
        <begin position="26"/>
        <end position="428"/>
    </location>
</feature>
<dbReference type="OrthoDB" id="9870971at2"/>
<evidence type="ECO:0000313" key="6">
    <source>
        <dbReference type="EMBL" id="RVU45108.1"/>
    </source>
</evidence>
<evidence type="ECO:0000256" key="3">
    <source>
        <dbReference type="ARBA" id="ARBA00023237"/>
    </source>
</evidence>
<dbReference type="Proteomes" id="UP000285575">
    <property type="component" value="Unassembled WGS sequence"/>
</dbReference>
<evidence type="ECO:0000256" key="2">
    <source>
        <dbReference type="ARBA" id="ARBA00023136"/>
    </source>
</evidence>
<name>A0A437REC3_9BURK</name>
<protein>
    <submittedName>
        <fullName evidence="6">Uncharacterized protein</fullName>
    </submittedName>
</protein>
<dbReference type="AlphaFoldDB" id="A0A437REC3"/>
<organism evidence="6 7">
    <name type="scientific">Rubrivivax rivuli</name>
    <dbReference type="NCBI Taxonomy" id="1862385"/>
    <lineage>
        <taxon>Bacteria</taxon>
        <taxon>Pseudomonadati</taxon>
        <taxon>Pseudomonadota</taxon>
        <taxon>Betaproteobacteria</taxon>
        <taxon>Burkholderiales</taxon>
        <taxon>Sphaerotilaceae</taxon>
        <taxon>Rubrivivax</taxon>
    </lineage>
</organism>
<comment type="subcellular location">
    <subcellularLocation>
        <location evidence="1">Cell outer membrane</location>
    </subcellularLocation>
</comment>
<sequence length="428" mass="45919">MKRCRQLPARCGWVVLAIAPVAAWAQGWAAESSAQARLQTDNNPGLAAPGTARSAESLLQWLGRASLQRRTEAAETEAEAALTLGRRWADGVSNADDNAQGRFSLRQRLQGERHSAGGSLTWRREQPLQAAEPSAAEAALGRNAQTVQTVQEAALDWACAWHERLRSELGWSQGRTRYAGVDTPAVAAAPGYRLNGLSLAGRWEWDERSTLSLSLGHTVQALQGPAAPRTAIDSLRLGLSHAVSERLSFSLSVAQSRTEQQATRFGLACPLPVQFCQAGIVAPVPTQEAVRLQRREGQYSAGGRWLWSPQLGFSATASRALTPGPAGVDREDRGSFSAEYTASEAWRSALVLAHSSTQAALPGAGAGLGRARLQSLALDSSWRLGEPWTLTLQAQWRRFDGATPGSGARSQAFSISLQYLRSTVLGLP</sequence>
<gene>
    <name evidence="6" type="ORF">EOE66_13190</name>
</gene>
<evidence type="ECO:0000256" key="1">
    <source>
        <dbReference type="ARBA" id="ARBA00004442"/>
    </source>
</evidence>